<evidence type="ECO:0000256" key="8">
    <source>
        <dbReference type="ARBA" id="ARBA00030473"/>
    </source>
</evidence>
<dbReference type="GO" id="GO:0004555">
    <property type="term" value="F:alpha,alpha-trehalase activity"/>
    <property type="evidence" value="ECO:0007669"/>
    <property type="project" value="UniProtKB-EC"/>
</dbReference>
<proteinExistence type="inferred from homology"/>
<comment type="cofactor">
    <cofactor evidence="10">
        <name>phosphate</name>
        <dbReference type="ChEBI" id="CHEBI:43474"/>
    </cofactor>
</comment>
<evidence type="ECO:0000256" key="11">
    <source>
        <dbReference type="ARBA" id="ARBA00060615"/>
    </source>
</evidence>
<dbReference type="InterPro" id="IPR011613">
    <property type="entry name" value="GH15-like"/>
</dbReference>
<keyword evidence="7" id="KW-0326">Glycosidase</keyword>
<dbReference type="GO" id="GO:0005993">
    <property type="term" value="P:trehalose catabolic process"/>
    <property type="evidence" value="ECO:0007669"/>
    <property type="project" value="UniProtKB-ARBA"/>
</dbReference>
<evidence type="ECO:0000259" key="12">
    <source>
        <dbReference type="Pfam" id="PF00723"/>
    </source>
</evidence>
<dbReference type="PANTHER" id="PTHR31616">
    <property type="entry name" value="TREHALASE"/>
    <property type="match status" value="1"/>
</dbReference>
<dbReference type="SUPFAM" id="SSF48208">
    <property type="entry name" value="Six-hairpin glycosidases"/>
    <property type="match status" value="1"/>
</dbReference>
<reference evidence="14" key="1">
    <citation type="submission" date="2023-01" db="EMBL/GenBank/DDBJ databases">
        <title>The diversity of Class Acidimicrobiia in South China Sea sediment environments and the proposal of Iamia marina sp. nov., a novel species of the genus Iamia.</title>
        <authorList>
            <person name="He Y."/>
            <person name="Tian X."/>
        </authorList>
    </citation>
    <scope>NUCLEOTIDE SEQUENCE</scope>
    <source>
        <strain evidence="14">DSM 19957</strain>
    </source>
</reference>
<keyword evidence="6" id="KW-0119">Carbohydrate metabolism</keyword>
<dbReference type="Pfam" id="PF19291">
    <property type="entry name" value="TREH_N"/>
    <property type="match status" value="1"/>
</dbReference>
<dbReference type="Pfam" id="PF00723">
    <property type="entry name" value="Glyco_hydro_15"/>
    <property type="match status" value="1"/>
</dbReference>
<evidence type="ECO:0000256" key="4">
    <source>
        <dbReference type="ARBA" id="ARBA00019905"/>
    </source>
</evidence>
<comment type="pathway">
    <text evidence="11">Glycan degradation; trehalose degradation; D-glucose from alpha,alpha-trehalose: step 1/1.</text>
</comment>
<evidence type="ECO:0000256" key="10">
    <source>
        <dbReference type="ARBA" id="ARBA00053030"/>
    </source>
</evidence>
<dbReference type="FunFam" id="1.50.10.10:FF:000005">
    <property type="entry name" value="Glycosyl hydrolase, glucoamylase"/>
    <property type="match status" value="1"/>
</dbReference>
<dbReference type="Proteomes" id="UP001216390">
    <property type="component" value="Chromosome"/>
</dbReference>
<evidence type="ECO:0000256" key="3">
    <source>
        <dbReference type="ARBA" id="ARBA00012757"/>
    </source>
</evidence>
<evidence type="ECO:0000256" key="6">
    <source>
        <dbReference type="ARBA" id="ARBA00023277"/>
    </source>
</evidence>
<evidence type="ECO:0000256" key="5">
    <source>
        <dbReference type="ARBA" id="ARBA00022801"/>
    </source>
</evidence>
<organism evidence="14 15">
    <name type="scientific">Iamia majanohamensis</name>
    <dbReference type="NCBI Taxonomy" id="467976"/>
    <lineage>
        <taxon>Bacteria</taxon>
        <taxon>Bacillati</taxon>
        <taxon>Actinomycetota</taxon>
        <taxon>Acidimicrobiia</taxon>
        <taxon>Acidimicrobiales</taxon>
        <taxon>Iamiaceae</taxon>
        <taxon>Iamia</taxon>
    </lineage>
</organism>
<comment type="similarity">
    <text evidence="2">Belongs to the glycosyl hydrolase 15 family.</text>
</comment>
<evidence type="ECO:0000259" key="13">
    <source>
        <dbReference type="Pfam" id="PF19291"/>
    </source>
</evidence>
<keyword evidence="15" id="KW-1185">Reference proteome</keyword>
<dbReference type="InterPro" id="IPR008928">
    <property type="entry name" value="6-hairpin_glycosidase_sf"/>
</dbReference>
<feature type="domain" description="Trehalase-like N-terminal" evidence="13">
    <location>
        <begin position="2"/>
        <end position="178"/>
    </location>
</feature>
<accession>A0AAE9YCW8</accession>
<evidence type="ECO:0000256" key="1">
    <source>
        <dbReference type="ARBA" id="ARBA00001576"/>
    </source>
</evidence>
<dbReference type="EC" id="3.2.1.28" evidence="3"/>
<comment type="catalytic activity">
    <reaction evidence="1">
        <text>alpha,alpha-trehalose + H2O = alpha-D-glucose + beta-D-glucose</text>
        <dbReference type="Rhea" id="RHEA:32675"/>
        <dbReference type="ChEBI" id="CHEBI:15377"/>
        <dbReference type="ChEBI" id="CHEBI:15903"/>
        <dbReference type="ChEBI" id="CHEBI:16551"/>
        <dbReference type="ChEBI" id="CHEBI:17925"/>
        <dbReference type="EC" id="3.2.1.28"/>
    </reaction>
</comment>
<feature type="domain" description="GH15-like" evidence="12">
    <location>
        <begin position="220"/>
        <end position="580"/>
    </location>
</feature>
<evidence type="ECO:0000313" key="15">
    <source>
        <dbReference type="Proteomes" id="UP001216390"/>
    </source>
</evidence>
<dbReference type="InterPro" id="IPR012341">
    <property type="entry name" value="6hp_glycosidase-like_sf"/>
</dbReference>
<name>A0AAE9YCW8_9ACTN</name>
<dbReference type="KEGG" id="ima:PO878_09195"/>
<evidence type="ECO:0000256" key="7">
    <source>
        <dbReference type="ARBA" id="ARBA00023295"/>
    </source>
</evidence>
<dbReference type="InterPro" id="IPR045582">
    <property type="entry name" value="Trehalase-like_N"/>
</dbReference>
<dbReference type="PANTHER" id="PTHR31616:SF0">
    <property type="entry name" value="GLUCAN 1,4-ALPHA-GLUCOSIDASE"/>
    <property type="match status" value="1"/>
</dbReference>
<evidence type="ECO:0000313" key="14">
    <source>
        <dbReference type="EMBL" id="WCO68898.1"/>
    </source>
</evidence>
<dbReference type="AlphaFoldDB" id="A0AAE9YCW8"/>
<sequence length="598" mass="66798">MASRIEDYALLSDTESAALVGRDGSIDWLTFPRFDSPSCFTALLGTAANGRWLIAPRGEVTEVRRRYRPGTLVLETTSHTPDGVVRVVDCMPVRDQTLQVVRRIEGLEGRVTVQVELVVRPDYGSIVPWVRRDGDQQRFVAGPDALVLTSPVRLEPDGWRHVAEVTVAEGETVDFELAWHPSNEPTPSSEDVGESIRRTTEWWERWSERCTTAGRWGEVVRSSLTVLKGLTYAPTGGIVAAATTSLPEELGGERNWDYRYCWLRDATFTLLALIEGGYTDEAVAWRRWLLRAVAGRPDQVQIMYGPAGERRLPEMELPWLSGYEGSTPVRIGNAAHGQLQIDVFGEVLDALHQAAAAGVGDTDGDAWALVRALVDRLTEVWREPDDGIWEVRGERRHFTHSKVMAWVAFDRAIRWAEDFGLDGPVDRWRALRDEVHAEVLERGVDRRGVFVQSYDGTALDASLLLVPLVGFLPPEDARVTATIDAIRDELSEDGLVVRYRQEHTDDGLAGEEGVFLLCSFWLVQALALNGRVEEAEALYERLLRLRNDVGLLAEEWDPHEGRMLGNFPQAFSHIGLVECAMLLDKRGGTARAAGSRER</sequence>
<dbReference type="EMBL" id="CP116942">
    <property type="protein sequence ID" value="WCO68898.1"/>
    <property type="molecule type" value="Genomic_DNA"/>
</dbReference>
<dbReference type="Gene3D" id="1.50.10.10">
    <property type="match status" value="1"/>
</dbReference>
<evidence type="ECO:0000256" key="9">
    <source>
        <dbReference type="ARBA" id="ARBA00031637"/>
    </source>
</evidence>
<evidence type="ECO:0000256" key="2">
    <source>
        <dbReference type="ARBA" id="ARBA00006188"/>
    </source>
</evidence>
<dbReference type="RefSeq" id="WP_272738412.1">
    <property type="nucleotide sequence ID" value="NZ_CP116942.1"/>
</dbReference>
<gene>
    <name evidence="14" type="ORF">PO878_09195</name>
</gene>
<protein>
    <recommendedName>
        <fullName evidence="4">Trehalase</fullName>
        <ecNumber evidence="3">3.2.1.28</ecNumber>
    </recommendedName>
    <alternativeName>
        <fullName evidence="8">Alpha,alpha-trehalase</fullName>
    </alternativeName>
    <alternativeName>
        <fullName evidence="9">Alpha,alpha-trehalose glucohydrolase</fullName>
    </alternativeName>
</protein>
<keyword evidence="5 14" id="KW-0378">Hydrolase</keyword>